<keyword evidence="2 3" id="KW-0560">Oxidoreductase</keyword>
<dbReference type="PRINTS" id="PR00081">
    <property type="entry name" value="GDHRDH"/>
</dbReference>
<evidence type="ECO:0000313" key="3">
    <source>
        <dbReference type="EMBL" id="QYC11803.1"/>
    </source>
</evidence>
<dbReference type="InterPro" id="IPR036291">
    <property type="entry name" value="NAD(P)-bd_dom_sf"/>
</dbReference>
<protein>
    <submittedName>
        <fullName evidence="3">Glucose 1-dehydrogenase</fullName>
        <ecNumber evidence="3">1.1.1.47</ecNumber>
    </submittedName>
</protein>
<dbReference type="GeneID" id="94375124"/>
<dbReference type="SUPFAM" id="SSF51735">
    <property type="entry name" value="NAD(P)-binding Rossmann-fold domains"/>
    <property type="match status" value="1"/>
</dbReference>
<dbReference type="GO" id="GO:0047936">
    <property type="term" value="F:glucose 1-dehydrogenase [NAD(P)+] activity"/>
    <property type="evidence" value="ECO:0007669"/>
    <property type="project" value="UniProtKB-EC"/>
</dbReference>
<evidence type="ECO:0000256" key="2">
    <source>
        <dbReference type="ARBA" id="ARBA00023002"/>
    </source>
</evidence>
<dbReference type="PROSITE" id="PS00061">
    <property type="entry name" value="ADH_SHORT"/>
    <property type="match status" value="1"/>
</dbReference>
<sequence>MTGRLQGKVAIVTGGSRGQGASHVRAFIKEGAKVAFTDVRVELGQELAAELGENALFIQHDVSNPQDWERVVAETEAAFGPVSVLVNNAGIVLLKEIADLTFEEYSKVIAVNQNSVFLGMKTVLPSMRRAGVGSIVNVSSAAVYRGVKGNSAYTAAKIAIHGLSRVAALEFAEENIRVNTVLPGIIQTPMVDEPDPERVAEINSRIPVKRLADPQEVSNMIVYLASDEASYTTAAEITVDGGITA</sequence>
<comment type="similarity">
    <text evidence="1">Belongs to the short-chain dehydrogenases/reductases (SDR) family.</text>
</comment>
<dbReference type="Pfam" id="PF13561">
    <property type="entry name" value="adh_short_C2"/>
    <property type="match status" value="1"/>
</dbReference>
<dbReference type="InterPro" id="IPR020904">
    <property type="entry name" value="Sc_DH/Rdtase_CS"/>
</dbReference>
<organism evidence="3 4">
    <name type="scientific">Brevundimonas nasdae</name>
    <dbReference type="NCBI Taxonomy" id="172043"/>
    <lineage>
        <taxon>Bacteria</taxon>
        <taxon>Pseudomonadati</taxon>
        <taxon>Pseudomonadota</taxon>
        <taxon>Alphaproteobacteria</taxon>
        <taxon>Caulobacterales</taxon>
        <taxon>Caulobacteraceae</taxon>
        <taxon>Brevundimonas</taxon>
    </lineage>
</organism>
<dbReference type="PANTHER" id="PTHR24321">
    <property type="entry name" value="DEHYDROGENASES, SHORT CHAIN"/>
    <property type="match status" value="1"/>
</dbReference>
<dbReference type="EMBL" id="CP080034">
    <property type="protein sequence ID" value="QYC11803.1"/>
    <property type="molecule type" value="Genomic_DNA"/>
</dbReference>
<evidence type="ECO:0000256" key="1">
    <source>
        <dbReference type="ARBA" id="ARBA00006484"/>
    </source>
</evidence>
<name>A0ABX8TNR6_9CAUL</name>
<dbReference type="PANTHER" id="PTHR24321:SF8">
    <property type="entry name" value="ESTRADIOL 17-BETA-DEHYDROGENASE 8-RELATED"/>
    <property type="match status" value="1"/>
</dbReference>
<dbReference type="NCBIfam" id="NF005559">
    <property type="entry name" value="PRK07231.1"/>
    <property type="match status" value="1"/>
</dbReference>
<dbReference type="EC" id="1.1.1.47" evidence="3"/>
<proteinExistence type="inferred from homology"/>
<dbReference type="RefSeq" id="WP_201100294.1">
    <property type="nucleotide sequence ID" value="NZ_BAAAEE010000022.1"/>
</dbReference>
<evidence type="ECO:0000313" key="4">
    <source>
        <dbReference type="Proteomes" id="UP000824334"/>
    </source>
</evidence>
<dbReference type="InterPro" id="IPR002347">
    <property type="entry name" value="SDR_fam"/>
</dbReference>
<gene>
    <name evidence="3" type="ORF">KWG56_07595</name>
</gene>
<keyword evidence="4" id="KW-1185">Reference proteome</keyword>
<accession>A0ABX8TNR6</accession>
<dbReference type="Proteomes" id="UP000824334">
    <property type="component" value="Chromosome"/>
</dbReference>
<dbReference type="PRINTS" id="PR00080">
    <property type="entry name" value="SDRFAMILY"/>
</dbReference>
<reference evidence="3 4" key="1">
    <citation type="submission" date="2021-07" db="EMBL/GenBank/DDBJ databases">
        <title>Isolation and characterization of bacteria from a gold mining with a capacity of golden bioaccumulation.</title>
        <authorList>
            <person name="Yang X.J."/>
        </authorList>
    </citation>
    <scope>NUCLEOTIDE SEQUENCE [LARGE SCALE GENOMIC DNA]</scope>
    <source>
        <strain evidence="3 4">Au29</strain>
    </source>
</reference>
<dbReference type="Gene3D" id="3.40.50.720">
    <property type="entry name" value="NAD(P)-binding Rossmann-like Domain"/>
    <property type="match status" value="1"/>
</dbReference>